<organism evidence="1">
    <name type="scientific">Tetraselmis sp. GSL018</name>
    <dbReference type="NCBI Taxonomy" id="582737"/>
    <lineage>
        <taxon>Eukaryota</taxon>
        <taxon>Viridiplantae</taxon>
        <taxon>Chlorophyta</taxon>
        <taxon>core chlorophytes</taxon>
        <taxon>Chlorodendrophyceae</taxon>
        <taxon>Chlorodendrales</taxon>
        <taxon>Chlorodendraceae</taxon>
        <taxon>Tetraselmis</taxon>
    </lineage>
</organism>
<dbReference type="EMBL" id="GBEZ01003932">
    <property type="protein sequence ID" value="JAC81240.1"/>
    <property type="molecule type" value="Transcribed_RNA"/>
</dbReference>
<reference evidence="1" key="1">
    <citation type="submission" date="2014-05" db="EMBL/GenBank/DDBJ databases">
        <title>The transcriptome of the halophilic microalga Tetraselmis sp. GSL018 isolated from the Great Salt Lake, Utah.</title>
        <authorList>
            <person name="Jinkerson R.E."/>
            <person name="D'Adamo S."/>
            <person name="Posewitz M.C."/>
        </authorList>
    </citation>
    <scope>NUCLEOTIDE SEQUENCE</scope>
    <source>
        <strain evidence="1">GSL018</strain>
    </source>
</reference>
<dbReference type="AlphaFoldDB" id="A0A061SEE9"/>
<accession>A0A061SEE9</accession>
<protein>
    <submittedName>
        <fullName evidence="1">Uncharacterized protein</fullName>
    </submittedName>
</protein>
<proteinExistence type="predicted"/>
<evidence type="ECO:0000313" key="1">
    <source>
        <dbReference type="EMBL" id="JAC81240.1"/>
    </source>
</evidence>
<name>A0A061SEE9_9CHLO</name>
<gene>
    <name evidence="1" type="ORF">TSPGSL018_8376</name>
</gene>
<sequence>MSVISISPEEEMYVHRKKLWVQDKVESKTTTPSEALAQWNLEHLCEEQKFGPDFGNCHSDCSACSGGEVDRAGKLHIQAEDFCSINDCGLAYIGAR</sequence>